<keyword evidence="2" id="KW-0238">DNA-binding</keyword>
<keyword evidence="4" id="KW-0812">Transmembrane</keyword>
<sequence>MQKRDQLSIIPPLVIFYLLSEGLIVFNFSRVMRRGDIGLRYLKTEIRQPFEFLSAGQFNALQPWTHARREIDSFEIIIGAKGTLHIQQQEERYAVEPGSVLLLLPGETHFGYQPSSGGLMFYWLHFLCPGIPRICGEDDWEKVKRLSHTNEYLSAKNDSVYLPVFFRCGNLDRIEILFNQLQHLANSKLRHRYALHYLATSLFLELAEQAESGDEERSTLMPDPLVADIVEWIRVHAAEPLTVSSIADQYGYNRDYLSRLFKKTMGMNLQEYILVQKLSKAKSLLSGSNRTVKQIALEVGIPDEKYFIRLFRKYEHLTPTGYRNAYYRKHMNIN</sequence>
<dbReference type="PANTHER" id="PTHR43280">
    <property type="entry name" value="ARAC-FAMILY TRANSCRIPTIONAL REGULATOR"/>
    <property type="match status" value="1"/>
</dbReference>
<dbReference type="InterPro" id="IPR018060">
    <property type="entry name" value="HTH_AraC"/>
</dbReference>
<accession>A0A494XYK0</accession>
<dbReference type="GO" id="GO:0043565">
    <property type="term" value="F:sequence-specific DNA binding"/>
    <property type="evidence" value="ECO:0007669"/>
    <property type="project" value="InterPro"/>
</dbReference>
<keyword evidence="3" id="KW-0804">Transcription</keyword>
<keyword evidence="4" id="KW-0472">Membrane</keyword>
<dbReference type="InterPro" id="IPR037923">
    <property type="entry name" value="HTH-like"/>
</dbReference>
<dbReference type="SUPFAM" id="SSF46689">
    <property type="entry name" value="Homeodomain-like"/>
    <property type="match status" value="2"/>
</dbReference>
<keyword evidence="4" id="KW-1133">Transmembrane helix</keyword>
<comment type="caution">
    <text evidence="6">The sequence shown here is derived from an EMBL/GenBank/DDBJ whole genome shotgun (WGS) entry which is preliminary data.</text>
</comment>
<evidence type="ECO:0000313" key="7">
    <source>
        <dbReference type="Proteomes" id="UP000282076"/>
    </source>
</evidence>
<dbReference type="InterPro" id="IPR003313">
    <property type="entry name" value="AraC-bd"/>
</dbReference>
<dbReference type="AlphaFoldDB" id="A0A494XYK0"/>
<dbReference type="SUPFAM" id="SSF51215">
    <property type="entry name" value="Regulatory protein AraC"/>
    <property type="match status" value="1"/>
</dbReference>
<name>A0A494XYK0_9BACL</name>
<evidence type="ECO:0000256" key="2">
    <source>
        <dbReference type="ARBA" id="ARBA00023125"/>
    </source>
</evidence>
<feature type="transmembrane region" description="Helical" evidence="4">
    <location>
        <begin position="6"/>
        <end position="26"/>
    </location>
</feature>
<evidence type="ECO:0000256" key="4">
    <source>
        <dbReference type="SAM" id="Phobius"/>
    </source>
</evidence>
<dbReference type="EMBL" id="RBZM01000005">
    <property type="protein sequence ID" value="RKP54109.1"/>
    <property type="molecule type" value="Genomic_DNA"/>
</dbReference>
<evidence type="ECO:0000313" key="6">
    <source>
        <dbReference type="EMBL" id="RKP54109.1"/>
    </source>
</evidence>
<dbReference type="Pfam" id="PF02311">
    <property type="entry name" value="AraC_binding"/>
    <property type="match status" value="1"/>
</dbReference>
<dbReference type="PANTHER" id="PTHR43280:SF10">
    <property type="entry name" value="REGULATORY PROTEIN POCR"/>
    <property type="match status" value="1"/>
</dbReference>
<dbReference type="GO" id="GO:0003700">
    <property type="term" value="F:DNA-binding transcription factor activity"/>
    <property type="evidence" value="ECO:0007669"/>
    <property type="project" value="InterPro"/>
</dbReference>
<dbReference type="Pfam" id="PF12833">
    <property type="entry name" value="HTH_18"/>
    <property type="match status" value="1"/>
</dbReference>
<dbReference type="Proteomes" id="UP000282076">
    <property type="component" value="Unassembled WGS sequence"/>
</dbReference>
<reference evidence="6 7" key="1">
    <citation type="submission" date="2018-10" db="EMBL/GenBank/DDBJ databases">
        <title>Cohnella sp. M2MS4P-1, whole genome shotgun sequence.</title>
        <authorList>
            <person name="Tuo L."/>
        </authorList>
    </citation>
    <scope>NUCLEOTIDE SEQUENCE [LARGE SCALE GENOMIC DNA]</scope>
    <source>
        <strain evidence="6 7">M2MS4P-1</strain>
    </source>
</reference>
<organism evidence="6 7">
    <name type="scientific">Cohnella endophytica</name>
    <dbReference type="NCBI Taxonomy" id="2419778"/>
    <lineage>
        <taxon>Bacteria</taxon>
        <taxon>Bacillati</taxon>
        <taxon>Bacillota</taxon>
        <taxon>Bacilli</taxon>
        <taxon>Bacillales</taxon>
        <taxon>Paenibacillaceae</taxon>
        <taxon>Cohnella</taxon>
    </lineage>
</organism>
<keyword evidence="1" id="KW-0805">Transcription regulation</keyword>
<dbReference type="PROSITE" id="PS01124">
    <property type="entry name" value="HTH_ARAC_FAMILY_2"/>
    <property type="match status" value="1"/>
</dbReference>
<dbReference type="InterPro" id="IPR009057">
    <property type="entry name" value="Homeodomain-like_sf"/>
</dbReference>
<evidence type="ECO:0000256" key="3">
    <source>
        <dbReference type="ARBA" id="ARBA00023163"/>
    </source>
</evidence>
<gene>
    <name evidence="6" type="ORF">D7Z26_12040</name>
</gene>
<dbReference type="SMART" id="SM00342">
    <property type="entry name" value="HTH_ARAC"/>
    <property type="match status" value="1"/>
</dbReference>
<evidence type="ECO:0000256" key="1">
    <source>
        <dbReference type="ARBA" id="ARBA00023015"/>
    </source>
</evidence>
<protein>
    <submittedName>
        <fullName evidence="6">AraC family transcriptional regulator</fullName>
    </submittedName>
</protein>
<keyword evidence="7" id="KW-1185">Reference proteome</keyword>
<evidence type="ECO:0000259" key="5">
    <source>
        <dbReference type="PROSITE" id="PS01124"/>
    </source>
</evidence>
<feature type="domain" description="HTH araC/xylS-type" evidence="5">
    <location>
        <begin position="227"/>
        <end position="325"/>
    </location>
</feature>
<dbReference type="Gene3D" id="1.10.10.60">
    <property type="entry name" value="Homeodomain-like"/>
    <property type="match status" value="2"/>
</dbReference>
<proteinExistence type="predicted"/>